<feature type="region of interest" description="Disordered" evidence="1">
    <location>
        <begin position="280"/>
        <end position="385"/>
    </location>
</feature>
<feature type="region of interest" description="Disordered" evidence="1">
    <location>
        <begin position="595"/>
        <end position="614"/>
    </location>
</feature>
<sequence length="614" mass="68740">MATADLGSAEWERSKISAQDINLLKKMGFSKKENSLRFPKEESYPRPPIEYRVSFVDHLIRGLSPPIHEFLRGLLFVYGLQLHQLTPNSILHVSIFITLCECFLGVQPNWALWKRIFCLRRNGSHNVAYNIGGVVICVHSDVEYFDVKFPDSVQGWGKKWLYIHEESSNLVEDNIAPFDGEAKILRRRSWDAEATEAEKLATEALMTRIHELQNTRGKELSGIEITAYFLRIRVQPLQARKNPLWKYAGEEDVDRLSKDLPLKDFEKLIRKISSLNKKDPIPSSCRITPYSGANPLPENHPVLASLPPLPEGGEVEDRTVVDDDNQGTSRPESEVAGSHKSTASSEKDAESEATASSHSLPPAVSPRNKRKRDEVEDSGTSKAEEAVVMRKKRKLLTRLLERPLIKEFIRFGAQFVGYRDHANKAEENLAEANKRDDALDQKLEQSEKARKKAEADAKKAKADAAGRTHQEYEVDGPEGDELLDALTLLEIHGDEAREGLADAEAGMSKLFPYFFPKKVEPNTFTALAKSFNVPEDLGLKLRQEGPKIGVEGTIALIADSQQNVDWTKVGDIGEMETKKWQSLIRAAKPPSKPILSFLGVKPTPAPSASKPEVK</sequence>
<evidence type="ECO:0000313" key="3">
    <source>
        <dbReference type="EMBL" id="KAK1663295.1"/>
    </source>
</evidence>
<evidence type="ECO:0000313" key="4">
    <source>
        <dbReference type="Proteomes" id="UP001231189"/>
    </source>
</evidence>
<organism evidence="3 4">
    <name type="scientific">Lolium multiflorum</name>
    <name type="common">Italian ryegrass</name>
    <name type="synonym">Lolium perenne subsp. multiflorum</name>
    <dbReference type="NCBI Taxonomy" id="4521"/>
    <lineage>
        <taxon>Eukaryota</taxon>
        <taxon>Viridiplantae</taxon>
        <taxon>Streptophyta</taxon>
        <taxon>Embryophyta</taxon>
        <taxon>Tracheophyta</taxon>
        <taxon>Spermatophyta</taxon>
        <taxon>Magnoliopsida</taxon>
        <taxon>Liliopsida</taxon>
        <taxon>Poales</taxon>
        <taxon>Poaceae</taxon>
        <taxon>BOP clade</taxon>
        <taxon>Pooideae</taxon>
        <taxon>Poodae</taxon>
        <taxon>Poeae</taxon>
        <taxon>Poeae Chloroplast Group 2 (Poeae type)</taxon>
        <taxon>Loliodinae</taxon>
        <taxon>Loliinae</taxon>
        <taxon>Lolium</taxon>
    </lineage>
</organism>
<dbReference type="AlphaFoldDB" id="A0AAD8WKJ4"/>
<dbReference type="EMBL" id="JAUUTY010000003">
    <property type="protein sequence ID" value="KAK1663295.1"/>
    <property type="molecule type" value="Genomic_DNA"/>
</dbReference>
<keyword evidence="4" id="KW-1185">Reference proteome</keyword>
<dbReference type="PANTHER" id="PTHR33026:SF7">
    <property type="entry name" value="OS03G0100275 PROTEIN"/>
    <property type="match status" value="1"/>
</dbReference>
<dbReference type="Pfam" id="PF04195">
    <property type="entry name" value="Transposase_28"/>
    <property type="match status" value="1"/>
</dbReference>
<feature type="region of interest" description="Disordered" evidence="1">
    <location>
        <begin position="444"/>
        <end position="475"/>
    </location>
</feature>
<feature type="domain" description="Transposase (putative) gypsy type" evidence="2">
    <location>
        <begin position="54"/>
        <end position="120"/>
    </location>
</feature>
<feature type="compositionally biased region" description="Basic and acidic residues" evidence="1">
    <location>
        <begin position="444"/>
        <end position="472"/>
    </location>
</feature>
<proteinExistence type="predicted"/>
<accession>A0AAD8WKJ4</accession>
<comment type="caution">
    <text evidence="3">The sequence shown here is derived from an EMBL/GenBank/DDBJ whole genome shotgun (WGS) entry which is preliminary data.</text>
</comment>
<reference evidence="3" key="1">
    <citation type="submission" date="2023-07" db="EMBL/GenBank/DDBJ databases">
        <title>A chromosome-level genome assembly of Lolium multiflorum.</title>
        <authorList>
            <person name="Chen Y."/>
            <person name="Copetti D."/>
            <person name="Kolliker R."/>
            <person name="Studer B."/>
        </authorList>
    </citation>
    <scope>NUCLEOTIDE SEQUENCE</scope>
    <source>
        <strain evidence="3">02402/16</strain>
        <tissue evidence="3">Leaf</tissue>
    </source>
</reference>
<evidence type="ECO:0000256" key="1">
    <source>
        <dbReference type="SAM" id="MobiDB-lite"/>
    </source>
</evidence>
<protein>
    <recommendedName>
        <fullName evidence="2">Transposase (putative) gypsy type domain-containing protein</fullName>
    </recommendedName>
</protein>
<dbReference type="PANTHER" id="PTHR33026">
    <property type="entry name" value="OS06G0360600 PROTEIN"/>
    <property type="match status" value="1"/>
</dbReference>
<dbReference type="Proteomes" id="UP001231189">
    <property type="component" value="Unassembled WGS sequence"/>
</dbReference>
<gene>
    <name evidence="3" type="ORF">QYE76_051454</name>
</gene>
<name>A0AAD8WKJ4_LOLMU</name>
<evidence type="ECO:0000259" key="2">
    <source>
        <dbReference type="Pfam" id="PF04195"/>
    </source>
</evidence>
<dbReference type="InterPro" id="IPR007321">
    <property type="entry name" value="Transposase_28"/>
</dbReference>